<dbReference type="Pfam" id="PF00356">
    <property type="entry name" value="LacI"/>
    <property type="match status" value="1"/>
</dbReference>
<reference evidence="6" key="1">
    <citation type="journal article" date="2019" name="Int. J. Syst. Evol. Microbiol.">
        <title>The Global Catalogue of Microorganisms (GCM) 10K type strain sequencing project: providing services to taxonomists for standard genome sequencing and annotation.</title>
        <authorList>
            <consortium name="The Broad Institute Genomics Platform"/>
            <consortium name="The Broad Institute Genome Sequencing Center for Infectious Disease"/>
            <person name="Wu L."/>
            <person name="Ma J."/>
        </authorList>
    </citation>
    <scope>NUCLEOTIDE SEQUENCE [LARGE SCALE GENOMIC DNA]</scope>
    <source>
        <strain evidence="6">JCM 17591</strain>
    </source>
</reference>
<dbReference type="PROSITE" id="PS00356">
    <property type="entry name" value="HTH_LACI_1"/>
    <property type="match status" value="1"/>
</dbReference>
<dbReference type="PRINTS" id="PR00036">
    <property type="entry name" value="HTHLACI"/>
</dbReference>
<accession>A0ABP8A7B9</accession>
<keyword evidence="3" id="KW-0804">Transcription</keyword>
<dbReference type="InterPro" id="IPR000843">
    <property type="entry name" value="HTH_LacI"/>
</dbReference>
<dbReference type="PANTHER" id="PTHR30146:SF109">
    <property type="entry name" value="HTH-TYPE TRANSCRIPTIONAL REGULATOR GALS"/>
    <property type="match status" value="1"/>
</dbReference>
<name>A0ABP8A7B9_9MICO</name>
<evidence type="ECO:0000313" key="5">
    <source>
        <dbReference type="EMBL" id="GAA4179334.1"/>
    </source>
</evidence>
<dbReference type="GO" id="GO:0003677">
    <property type="term" value="F:DNA binding"/>
    <property type="evidence" value="ECO:0007669"/>
    <property type="project" value="UniProtKB-KW"/>
</dbReference>
<dbReference type="InterPro" id="IPR028082">
    <property type="entry name" value="Peripla_BP_I"/>
</dbReference>
<proteinExistence type="predicted"/>
<dbReference type="RefSeq" id="WP_344756147.1">
    <property type="nucleotide sequence ID" value="NZ_BAABBW010000005.1"/>
</dbReference>
<dbReference type="InterPro" id="IPR046335">
    <property type="entry name" value="LacI/GalR-like_sensor"/>
</dbReference>
<evidence type="ECO:0000256" key="3">
    <source>
        <dbReference type="ARBA" id="ARBA00023163"/>
    </source>
</evidence>
<protein>
    <submittedName>
        <fullName evidence="5">LacI family DNA-binding transcriptional regulator</fullName>
    </submittedName>
</protein>
<dbReference type="InterPro" id="IPR010982">
    <property type="entry name" value="Lambda_DNA-bd_dom_sf"/>
</dbReference>
<gene>
    <name evidence="5" type="ORF">GCM10022287_31470</name>
</gene>
<keyword evidence="1" id="KW-0805">Transcription regulation</keyword>
<keyword evidence="6" id="KW-1185">Reference proteome</keyword>
<dbReference type="PROSITE" id="PS50932">
    <property type="entry name" value="HTH_LACI_2"/>
    <property type="match status" value="1"/>
</dbReference>
<evidence type="ECO:0000256" key="2">
    <source>
        <dbReference type="ARBA" id="ARBA00023125"/>
    </source>
</evidence>
<evidence type="ECO:0000256" key="1">
    <source>
        <dbReference type="ARBA" id="ARBA00023015"/>
    </source>
</evidence>
<dbReference type="EMBL" id="BAABBW010000005">
    <property type="protein sequence ID" value="GAA4179334.1"/>
    <property type="molecule type" value="Genomic_DNA"/>
</dbReference>
<comment type="caution">
    <text evidence="5">The sequence shown here is derived from an EMBL/GenBank/DDBJ whole genome shotgun (WGS) entry which is preliminary data.</text>
</comment>
<dbReference type="PANTHER" id="PTHR30146">
    <property type="entry name" value="LACI-RELATED TRANSCRIPTIONAL REPRESSOR"/>
    <property type="match status" value="1"/>
</dbReference>
<evidence type="ECO:0000259" key="4">
    <source>
        <dbReference type="PROSITE" id="PS50932"/>
    </source>
</evidence>
<dbReference type="Proteomes" id="UP001501079">
    <property type="component" value="Unassembled WGS sequence"/>
</dbReference>
<dbReference type="CDD" id="cd01392">
    <property type="entry name" value="HTH_LacI"/>
    <property type="match status" value="1"/>
</dbReference>
<keyword evidence="2 5" id="KW-0238">DNA-binding</keyword>
<dbReference type="SUPFAM" id="SSF53822">
    <property type="entry name" value="Periplasmic binding protein-like I"/>
    <property type="match status" value="1"/>
</dbReference>
<sequence length="341" mass="35871">MAESVKDVARLAGVSVGTVSNVLNHPDKVAEATVARVQEAIEKLGFVRNDVARQLRAGNSRAIGLLILDVRNPFFTDLARGAEARAAELGHAVLLANSDESSAREADYLDLFEQQRIRGLLISPVGDITGRLHRLRDRGIRSVLVDRPSSDIAFGSVFVDDVAGGEIAVRHLLEIGRRRIAFVGGSLAIRQVSDRLTGARAAVAEHAGASLEVVETAALTVDEGAKAAHALLTRPPADRPDAVFAANDLLAIGMLQVLAGSGDVTIPDDIALVGYDDIDFASAAIVPLSSIRQPAALIGATAVELLLTRTGEAAVVGRASEPTRAVRFQPELVARASTGVR</sequence>
<dbReference type="SUPFAM" id="SSF47413">
    <property type="entry name" value="lambda repressor-like DNA-binding domains"/>
    <property type="match status" value="1"/>
</dbReference>
<evidence type="ECO:0000313" key="6">
    <source>
        <dbReference type="Proteomes" id="UP001501079"/>
    </source>
</evidence>
<dbReference type="Pfam" id="PF13377">
    <property type="entry name" value="Peripla_BP_3"/>
    <property type="match status" value="1"/>
</dbReference>
<dbReference type="Gene3D" id="1.10.260.40">
    <property type="entry name" value="lambda repressor-like DNA-binding domains"/>
    <property type="match status" value="1"/>
</dbReference>
<dbReference type="Gene3D" id="3.40.50.2300">
    <property type="match status" value="2"/>
</dbReference>
<organism evidence="5 6">
    <name type="scientific">Gryllotalpicola koreensis</name>
    <dbReference type="NCBI Taxonomy" id="993086"/>
    <lineage>
        <taxon>Bacteria</taxon>
        <taxon>Bacillati</taxon>
        <taxon>Actinomycetota</taxon>
        <taxon>Actinomycetes</taxon>
        <taxon>Micrococcales</taxon>
        <taxon>Microbacteriaceae</taxon>
        <taxon>Gryllotalpicola</taxon>
    </lineage>
</organism>
<feature type="domain" description="HTH lacI-type" evidence="4">
    <location>
        <begin position="6"/>
        <end position="57"/>
    </location>
</feature>
<dbReference type="SMART" id="SM00354">
    <property type="entry name" value="HTH_LACI"/>
    <property type="match status" value="1"/>
</dbReference>